<keyword evidence="1" id="KW-0175">Coiled coil</keyword>
<dbReference type="EMBL" id="BNGU01000057">
    <property type="protein sequence ID" value="GHM60014.1"/>
    <property type="molecule type" value="Genomic_DNA"/>
</dbReference>
<evidence type="ECO:0000313" key="2">
    <source>
        <dbReference type="EMBL" id="GHM60014.1"/>
    </source>
</evidence>
<name>A0A8J3HW05_9RICK</name>
<feature type="coiled-coil region" evidence="1">
    <location>
        <begin position="6"/>
        <end position="40"/>
    </location>
</feature>
<evidence type="ECO:0000313" key="3">
    <source>
        <dbReference type="Proteomes" id="UP000637906"/>
    </source>
</evidence>
<keyword evidence="3" id="KW-1185">Reference proteome</keyword>
<dbReference type="Proteomes" id="UP000637906">
    <property type="component" value="Unassembled WGS sequence"/>
</dbReference>
<reference evidence="2 3" key="1">
    <citation type="journal article" date="2021" name="Microb. Ecol.">
        <title>Candidatus Mesenet longicola: Novel Endosymbionts of Brontispa longissima that Induce Cytoplasmic Incompatibility.</title>
        <authorList>
            <person name="Takano S."/>
            <person name="Gotoh Y."/>
            <person name="Hayashi T."/>
        </authorList>
    </citation>
    <scope>NUCLEOTIDE SEQUENCE [LARGE SCALE GENOMIC DNA]</scope>
    <source>
        <strain evidence="2">L5</strain>
    </source>
</reference>
<evidence type="ECO:0000256" key="1">
    <source>
        <dbReference type="SAM" id="Coils"/>
    </source>
</evidence>
<proteinExistence type="predicted"/>
<protein>
    <submittedName>
        <fullName evidence="2">Uncharacterized protein</fullName>
    </submittedName>
</protein>
<accession>A0A8J3HW05</accession>
<comment type="caution">
    <text evidence="2">The sequence shown here is derived from an EMBL/GenBank/DDBJ whole genome shotgun (WGS) entry which is preliminary data.</text>
</comment>
<dbReference type="AlphaFoldDB" id="A0A8J3HW05"/>
<gene>
    <name evidence="2" type="ORF">sL5_10070</name>
</gene>
<sequence length="95" mass="10741">MSNKPNLNVLEKLQLLIEQKKSLEDQVSKLEKTIESLNNKDDSDLSTKVNIELSYKFDGLPSVFEKLYTFSPAHKAVFDTIHSSSLEHSSDSDVL</sequence>
<organism evidence="2 3">
    <name type="scientific">Candidatus Mesenet longicola</name>
    <dbReference type="NCBI Taxonomy" id="1892558"/>
    <lineage>
        <taxon>Bacteria</taxon>
        <taxon>Pseudomonadati</taxon>
        <taxon>Pseudomonadota</taxon>
        <taxon>Alphaproteobacteria</taxon>
        <taxon>Rickettsiales</taxon>
        <taxon>Anaplasmataceae</taxon>
        <taxon>Candidatus Mesenet</taxon>
    </lineage>
</organism>